<dbReference type="AntiFam" id="ANF00199">
    <property type="entry name" value="Shadow ORF (opposite gltB)"/>
</dbReference>
<dbReference type="Proteomes" id="UP000769157">
    <property type="component" value="Unassembled WGS sequence"/>
</dbReference>
<protein>
    <submittedName>
        <fullName evidence="2">Uncharacterized protein</fullName>
    </submittedName>
</protein>
<dbReference type="AlphaFoldDB" id="A0A9P8NVV3"/>
<dbReference type="AntiFam" id="ANF00150">
    <property type="entry name" value="Shadow ORF (opposite gltB)"/>
</dbReference>
<evidence type="ECO:0000313" key="2">
    <source>
        <dbReference type="EMBL" id="KAH3660384.1"/>
    </source>
</evidence>
<reference evidence="2" key="2">
    <citation type="submission" date="2021-01" db="EMBL/GenBank/DDBJ databases">
        <authorList>
            <person name="Schikora-Tamarit M.A."/>
        </authorList>
    </citation>
    <scope>NUCLEOTIDE SEQUENCE</scope>
    <source>
        <strain evidence="2">CBS6075</strain>
    </source>
</reference>
<dbReference type="GeneID" id="70238934"/>
<evidence type="ECO:0000256" key="1">
    <source>
        <dbReference type="SAM" id="MobiDB-lite"/>
    </source>
</evidence>
<feature type="region of interest" description="Disordered" evidence="1">
    <location>
        <begin position="496"/>
        <end position="521"/>
    </location>
</feature>
<accession>A0A9P8NVV3</accession>
<evidence type="ECO:0000313" key="3">
    <source>
        <dbReference type="Proteomes" id="UP000769157"/>
    </source>
</evidence>
<dbReference type="RefSeq" id="XP_046058087.1">
    <property type="nucleotide sequence ID" value="XM_046208313.1"/>
</dbReference>
<dbReference type="EMBL" id="JAEUBE010000504">
    <property type="protein sequence ID" value="KAH3660384.1"/>
    <property type="molecule type" value="Genomic_DNA"/>
</dbReference>
<name>A0A9P8NVV3_9ASCO</name>
<organism evidence="2 3">
    <name type="scientific">Ogataea philodendri</name>
    <dbReference type="NCBI Taxonomy" id="1378263"/>
    <lineage>
        <taxon>Eukaryota</taxon>
        <taxon>Fungi</taxon>
        <taxon>Dikarya</taxon>
        <taxon>Ascomycota</taxon>
        <taxon>Saccharomycotina</taxon>
        <taxon>Pichiomycetes</taxon>
        <taxon>Pichiales</taxon>
        <taxon>Pichiaceae</taxon>
        <taxon>Ogataea</taxon>
    </lineage>
</organism>
<comment type="caution">
    <text evidence="2">The sequence shown here is derived from an EMBL/GenBank/DDBJ whole genome shotgun (WGS) entry which is preliminary data.</text>
</comment>
<keyword evidence="3" id="KW-1185">Reference proteome</keyword>
<gene>
    <name evidence="2" type="ORF">OGAPHI_006970</name>
</gene>
<proteinExistence type="predicted"/>
<reference evidence="2" key="1">
    <citation type="journal article" date="2021" name="Open Biol.">
        <title>Shared evolutionary footprints suggest mitochondrial oxidative damage underlies multiple complex I losses in fungi.</title>
        <authorList>
            <person name="Schikora-Tamarit M.A."/>
            <person name="Marcet-Houben M."/>
            <person name="Nosek J."/>
            <person name="Gabaldon T."/>
        </authorList>
    </citation>
    <scope>NUCLEOTIDE SEQUENCE</scope>
    <source>
        <strain evidence="2">CBS6075</strain>
    </source>
</reference>
<sequence>MAPVQNLLTISVQGSTWSIGTGVELEKSKSNNPLRSRNTHLGHDLEQTIINGMLVVTKNLIIGQVTGQKAFIVQSDQCVHGEVWVDGISTITDQTTDVVNFSSFSGFQDQSNLGTLLLSHKVVVNSTTGNQRADRNPFGTGVLVRKNNNLVVVNNCLSSFLTDSVQGVGVTSQTFRLVEGDVDVGNRPFWINLVDLFQCGNFIVQENWRRHQKSITLRCIHLQKVSLRTNVALKRHDNSLSDRVDRRICDLSKQLSEIVEHQSWLFGKTSKSGVVTHGSKSLFTSSSHWSKQSNNLFLGFNALAFKLGEEFRHGDHVGQNPCFEIESGSNLLLQFLIVHNSSFLGVNQKHSSWLQSALLHNFVGLNWDHTDFGSTDHSVVIGNVISTRSETVSVEVCTTESSVSKGEKSWTIPWLHQASSPFLTFVNDVFVGQRTNVEPVVETNGVGGLLSEDVKLLFESFLEFGLKLFRGVSSFWLVTWAVNFLENHKRLQNERFSGRGSRTQNGGVDRNVSPAKDSKSQARSDVFESAFGFLENGLVFLEEQVSDSILSTRRKFN</sequence>